<keyword evidence="1" id="KW-0812">Transmembrane</keyword>
<feature type="transmembrane region" description="Helical" evidence="1">
    <location>
        <begin position="107"/>
        <end position="132"/>
    </location>
</feature>
<proteinExistence type="predicted"/>
<sequence>MTLSCLDCGPEGFLPASITTLGFVLTRIVNQRGPLPPAVTTSLLARSSRPFLFRGADRGSVGGGPTLDQEGSMPRLWRSPTLASKFCRAPTLHELGRDWEGRRTKHFVIPLLAFTLLVSAPVMAKAMVVVAAGMGSPTCAPFHGRSHGRGSA</sequence>
<keyword evidence="1" id="KW-0472">Membrane</keyword>
<evidence type="ECO:0000313" key="3">
    <source>
        <dbReference type="Proteomes" id="UP000077521"/>
    </source>
</evidence>
<keyword evidence="1" id="KW-1133">Transmembrane helix</keyword>
<organism evidence="2 3">
    <name type="scientific">Tilletia indica</name>
    <dbReference type="NCBI Taxonomy" id="43049"/>
    <lineage>
        <taxon>Eukaryota</taxon>
        <taxon>Fungi</taxon>
        <taxon>Dikarya</taxon>
        <taxon>Basidiomycota</taxon>
        <taxon>Ustilaginomycotina</taxon>
        <taxon>Exobasidiomycetes</taxon>
        <taxon>Tilletiales</taxon>
        <taxon>Tilletiaceae</taxon>
        <taxon>Tilletia</taxon>
    </lineage>
</organism>
<reference evidence="2" key="1">
    <citation type="submission" date="2016-04" db="EMBL/GenBank/DDBJ databases">
        <authorList>
            <person name="Nguyen H.D."/>
            <person name="Samba Siva P."/>
            <person name="Cullis J."/>
            <person name="Levesque C.A."/>
            <person name="Hambleton S."/>
        </authorList>
    </citation>
    <scope>NUCLEOTIDE SEQUENCE</scope>
    <source>
        <strain evidence="2">DAOMC 236416</strain>
    </source>
</reference>
<dbReference type="EMBL" id="LWDF02000977">
    <property type="protein sequence ID" value="KAE8241066.1"/>
    <property type="molecule type" value="Genomic_DNA"/>
</dbReference>
<accession>A0A8T8SIL4</accession>
<reference evidence="2" key="2">
    <citation type="journal article" date="2019" name="IMA Fungus">
        <title>Genome sequencing and comparison of five Tilletia species to identify candidate genes for the detection of regulated species infecting wheat.</title>
        <authorList>
            <person name="Nguyen H.D.T."/>
            <person name="Sultana T."/>
            <person name="Kesanakurti P."/>
            <person name="Hambleton S."/>
        </authorList>
    </citation>
    <scope>NUCLEOTIDE SEQUENCE</scope>
    <source>
        <strain evidence="2">DAOMC 236416</strain>
    </source>
</reference>
<dbReference type="Proteomes" id="UP000077521">
    <property type="component" value="Unassembled WGS sequence"/>
</dbReference>
<keyword evidence="3" id="KW-1185">Reference proteome</keyword>
<gene>
    <name evidence="2" type="ORF">A4X13_0g7579</name>
</gene>
<name>A0A8T8SIL4_9BASI</name>
<dbReference type="AlphaFoldDB" id="A0A8T8SIL4"/>
<evidence type="ECO:0000256" key="1">
    <source>
        <dbReference type="SAM" id="Phobius"/>
    </source>
</evidence>
<comment type="caution">
    <text evidence="2">The sequence shown here is derived from an EMBL/GenBank/DDBJ whole genome shotgun (WGS) entry which is preliminary data.</text>
</comment>
<evidence type="ECO:0000313" key="2">
    <source>
        <dbReference type="EMBL" id="KAE8241066.1"/>
    </source>
</evidence>
<protein>
    <submittedName>
        <fullName evidence="2">Uncharacterized protein</fullName>
    </submittedName>
</protein>